<dbReference type="HAMAP" id="MF_00674">
    <property type="entry name" value="UPF0251"/>
    <property type="match status" value="1"/>
</dbReference>
<evidence type="ECO:0000256" key="2">
    <source>
        <dbReference type="HAMAP-Rule" id="MF_00674"/>
    </source>
</evidence>
<dbReference type="RefSeq" id="WP_013011640.1">
    <property type="nucleotide sequence ID" value="NC_013943.1"/>
</dbReference>
<accession>D4H3N6</accession>
<dbReference type="AlphaFoldDB" id="D4H3N6"/>
<dbReference type="EMBL" id="CP001968">
    <property type="protein sequence ID" value="ADD69138.1"/>
    <property type="molecule type" value="Genomic_DNA"/>
</dbReference>
<dbReference type="KEGG" id="dap:Dacet_2376"/>
<dbReference type="PANTHER" id="PTHR37478:SF2">
    <property type="entry name" value="UPF0251 PROTEIN TK0562"/>
    <property type="match status" value="1"/>
</dbReference>
<evidence type="ECO:0000313" key="4">
    <source>
        <dbReference type="Proteomes" id="UP000002012"/>
    </source>
</evidence>
<dbReference type="PaxDb" id="522772-Dacet_2376"/>
<dbReference type="PANTHER" id="PTHR37478">
    <property type="match status" value="1"/>
</dbReference>
<evidence type="ECO:0000256" key="1">
    <source>
        <dbReference type="ARBA" id="ARBA00009350"/>
    </source>
</evidence>
<dbReference type="STRING" id="522772.Dacet_2376"/>
<dbReference type="OrthoDB" id="280278at2"/>
<dbReference type="Proteomes" id="UP000002012">
    <property type="component" value="Chromosome"/>
</dbReference>
<protein>
    <recommendedName>
        <fullName evidence="2">UPF0251 protein Dacet_2376</fullName>
    </recommendedName>
</protein>
<keyword evidence="4" id="KW-1185">Reference proteome</keyword>
<dbReference type="InParanoid" id="D4H3N6"/>
<gene>
    <name evidence="3" type="ordered locus">Dacet_2376</name>
</gene>
<dbReference type="HOGENOM" id="CLU_094511_1_0_0"/>
<reference evidence="3 4" key="1">
    <citation type="journal article" date="2010" name="Stand. Genomic Sci.">
        <title>Complete genome sequence of Denitrovibrio acetiphilus type strain (N2460).</title>
        <authorList>
            <person name="Kiss H."/>
            <person name="Lang E."/>
            <person name="Lapidus A."/>
            <person name="Copeland A."/>
            <person name="Nolan M."/>
            <person name="Glavina Del Rio T."/>
            <person name="Chen F."/>
            <person name="Lucas S."/>
            <person name="Tice H."/>
            <person name="Cheng J.F."/>
            <person name="Han C."/>
            <person name="Goodwin L."/>
            <person name="Pitluck S."/>
            <person name="Liolios K."/>
            <person name="Pati A."/>
            <person name="Ivanova N."/>
            <person name="Mavromatis K."/>
            <person name="Chen A."/>
            <person name="Palaniappan K."/>
            <person name="Land M."/>
            <person name="Hauser L."/>
            <person name="Chang Y.J."/>
            <person name="Jeffries C.D."/>
            <person name="Detter J.C."/>
            <person name="Brettin T."/>
            <person name="Spring S."/>
            <person name="Rohde M."/>
            <person name="Goker M."/>
            <person name="Woyke T."/>
            <person name="Bristow J."/>
            <person name="Eisen J.A."/>
            <person name="Markowitz V."/>
            <person name="Hugenholtz P."/>
            <person name="Kyrpides N.C."/>
            <person name="Klenk H.P."/>
        </authorList>
    </citation>
    <scope>NUCLEOTIDE SEQUENCE [LARGE SCALE GENOMIC DNA]</scope>
    <source>
        <strain evidence="4">DSM 12809 / NBRC 114555 / N2460</strain>
    </source>
</reference>
<dbReference type="InterPro" id="IPR002852">
    <property type="entry name" value="UPF0251"/>
</dbReference>
<organism evidence="3 4">
    <name type="scientific">Denitrovibrio acetiphilus (strain DSM 12809 / NBRC 114555 / N2460)</name>
    <dbReference type="NCBI Taxonomy" id="522772"/>
    <lineage>
        <taxon>Bacteria</taxon>
        <taxon>Pseudomonadati</taxon>
        <taxon>Deferribacterota</taxon>
        <taxon>Deferribacteres</taxon>
        <taxon>Deferribacterales</taxon>
        <taxon>Geovibrionaceae</taxon>
        <taxon>Denitrovibrio</taxon>
    </lineage>
</organism>
<dbReference type="Pfam" id="PF02001">
    <property type="entry name" value="DUF134"/>
    <property type="match status" value="1"/>
</dbReference>
<dbReference type="eggNOG" id="COG1342">
    <property type="taxonomic scope" value="Bacteria"/>
</dbReference>
<comment type="similarity">
    <text evidence="1 2">Belongs to the UPF0251 family.</text>
</comment>
<proteinExistence type="inferred from homology"/>
<name>D4H3N6_DENA2</name>
<sequence>MPRPSKPRIIGVKPEISNFKPRGIPSKKLKSVNLALDEFEAIRLADYEGLSHEDASVLMNISRPTFSRLVEKARVNIANFLVEGAELIIEGGNVEYRDCGCSNCKEGLPASRMERRNHMCPTTSK</sequence>
<evidence type="ECO:0000313" key="3">
    <source>
        <dbReference type="EMBL" id="ADD69138.1"/>
    </source>
</evidence>